<keyword evidence="2" id="KW-0560">Oxidoreductase</keyword>
<dbReference type="PANTHER" id="PTHR30011:SF32">
    <property type="entry name" value="CONSERVED PROTEIN"/>
    <property type="match status" value="1"/>
</dbReference>
<dbReference type="RefSeq" id="WP_117953159.1">
    <property type="nucleotide sequence ID" value="NZ_QRAN01000004.1"/>
</dbReference>
<dbReference type="PANTHER" id="PTHR30011">
    <property type="entry name" value="ALKANESULFONATE MONOOXYGENASE-RELATED"/>
    <property type="match status" value="1"/>
</dbReference>
<dbReference type="AlphaFoldDB" id="A0A3L7E348"/>
<sequence>MRFSLHTGLGGTEDYTELARAAEAAGFHSLAIPDSIFYPEITESDYPYMNTDAVRQVLDGMPVLDPFIAMASMAAATEKLRFYPAVMKVPVRQPLVLAKALSSLAVVSGNRVSLGAGLSPWKEDFTFNGVDFDQRGKIFDECLEIIRAAMSGEYFEYQSDHFAIGRCKLSPAPTAPVPILVGGHSKPALRRAAQLGDGWVSANSDYETLKEILAALAEFRQQYGTDERTQFEVHAFDVTARSMDDYQRLEALGVTDICVNPWNPYDPAITLEKKLAGIEGFAEKTISQY</sequence>
<dbReference type="OrthoDB" id="7239898at2"/>
<proteinExistence type="predicted"/>
<accession>A0A3L7E348</accession>
<dbReference type="SUPFAM" id="SSF51679">
    <property type="entry name" value="Bacterial luciferase-like"/>
    <property type="match status" value="1"/>
</dbReference>
<dbReference type="EC" id="1.-.-.-" evidence="2"/>
<protein>
    <submittedName>
        <fullName evidence="2">TIGR03619 family F420-dependent LLM class oxidoreductase</fullName>
        <ecNumber evidence="2">1.-.-.-</ecNumber>
    </submittedName>
</protein>
<organism evidence="2 3">
    <name type="scientific">Seongchinamella sediminis</name>
    <dbReference type="NCBI Taxonomy" id="2283635"/>
    <lineage>
        <taxon>Bacteria</taxon>
        <taxon>Pseudomonadati</taxon>
        <taxon>Pseudomonadota</taxon>
        <taxon>Gammaproteobacteria</taxon>
        <taxon>Cellvibrionales</taxon>
        <taxon>Halieaceae</taxon>
        <taxon>Seongchinamella</taxon>
    </lineage>
</organism>
<dbReference type="Gene3D" id="3.20.20.30">
    <property type="entry name" value="Luciferase-like domain"/>
    <property type="match status" value="1"/>
</dbReference>
<dbReference type="GO" id="GO:0016705">
    <property type="term" value="F:oxidoreductase activity, acting on paired donors, with incorporation or reduction of molecular oxygen"/>
    <property type="evidence" value="ECO:0007669"/>
    <property type="project" value="InterPro"/>
</dbReference>
<dbReference type="InterPro" id="IPR011251">
    <property type="entry name" value="Luciferase-like_dom"/>
</dbReference>
<dbReference type="EMBL" id="QRAN01000004">
    <property type="protein sequence ID" value="RLQ22853.1"/>
    <property type="molecule type" value="Genomic_DNA"/>
</dbReference>
<dbReference type="Proteomes" id="UP000265509">
    <property type="component" value="Unassembled WGS sequence"/>
</dbReference>
<dbReference type="Pfam" id="PF00296">
    <property type="entry name" value="Bac_luciferase"/>
    <property type="match status" value="1"/>
</dbReference>
<dbReference type="InterPro" id="IPR051260">
    <property type="entry name" value="Diverse_substr_monoxygenases"/>
</dbReference>
<name>A0A3L7E348_9GAMM</name>
<dbReference type="NCBIfam" id="TIGR03619">
    <property type="entry name" value="F420_Rv2161c"/>
    <property type="match status" value="1"/>
</dbReference>
<reference evidence="2 3" key="1">
    <citation type="submission" date="2018-07" db="EMBL/GenBank/DDBJ databases">
        <title>Halioglobus sp. genome submission.</title>
        <authorList>
            <person name="Ye M.-Q."/>
            <person name="Du Z.-J."/>
        </authorList>
    </citation>
    <scope>NUCLEOTIDE SEQUENCE [LARGE SCALE GENOMIC DNA]</scope>
    <source>
        <strain evidence="2 3">U0301</strain>
    </source>
</reference>
<comment type="caution">
    <text evidence="2">The sequence shown here is derived from an EMBL/GenBank/DDBJ whole genome shotgun (WGS) entry which is preliminary data.</text>
</comment>
<evidence type="ECO:0000313" key="3">
    <source>
        <dbReference type="Proteomes" id="UP000265509"/>
    </source>
</evidence>
<dbReference type="InterPro" id="IPR036661">
    <property type="entry name" value="Luciferase-like_sf"/>
</dbReference>
<evidence type="ECO:0000259" key="1">
    <source>
        <dbReference type="Pfam" id="PF00296"/>
    </source>
</evidence>
<keyword evidence="3" id="KW-1185">Reference proteome</keyword>
<evidence type="ECO:0000313" key="2">
    <source>
        <dbReference type="EMBL" id="RLQ22853.1"/>
    </source>
</evidence>
<gene>
    <name evidence="2" type="ORF">DWB85_05250</name>
</gene>
<dbReference type="InterPro" id="IPR019921">
    <property type="entry name" value="Lucif-like_OxRdtase_Rv2161c"/>
</dbReference>
<feature type="domain" description="Luciferase-like" evidence="1">
    <location>
        <begin position="12"/>
        <end position="239"/>
    </location>
</feature>